<proteinExistence type="predicted"/>
<reference evidence="2" key="1">
    <citation type="submission" date="2016-11" db="EMBL/GenBank/DDBJ databases">
        <authorList>
            <person name="Varghese N."/>
            <person name="Submissions S."/>
        </authorList>
    </citation>
    <scope>NUCLEOTIDE SEQUENCE [LARGE SCALE GENOMIC DNA]</scope>
    <source>
        <strain evidence="2">DSM 27370</strain>
    </source>
</reference>
<sequence>MKNSFSDSPVAINHQGKAIYFSAAKDRDNATVIYKYNILNLKVDSPDDNGWQGKLTLSFPEETAMMGINILRVPQTINTTDYFQVVTDQEYIYLIRSHENILYLNRYLMVQKEKADVQTDAQYELQPSWEVRFQRSGKPDTPLSKKDTQSFLNLDGKNFVEPIYILPLGTANGYVNLGNGKFSAELLPTGVQGELRWQFILVNEEDGCLYSYSFARTQNGWISLEDVPFSGEKKILLPNRVMRLTLEEENFTVQGIPEAVVYNKQEAVRTADNNRLQMQRSYRYLLTVQGKSTNGKVSLATIDSAISKDGIPAFFDGNGTLLTIQLGTIQPAGFCLHFDNKAYLTIPSGEKPLILDSSFTIQLWIYPEENNEGKNYILGPDTGTQEKDYPPLLWITNKYQIGMGFGNGTKFLSTQTENNVLVNDKWNNVAVIFCQGEYKIYINGKEQALSPEGDVFKDQQPTAKPINRIGFESGSFRGDLDEVRIWSGNQLAKVTEFLYKELPGKETADSALLAYWKLNEGSGTRAYNGASTYPGRDAILEGPIWKDSSCPAVPPTFNTLTDDQGLTLEAGLLTAEMNNLQSFNLFGDMQPGTRPCLLSSYDGMIHLYYQGAKQRFLAAQYNTNIARAVTALNWGAGDPLNDNYLHGTILFASRQPGTIMNNSTAVIKKTEENSYSLQLSDGLSASEKWQGMLPRADYILSVVGGQYVTDPVDLKSQEEKFVFYDESGAYNIAFMHMGNPRLERYMLYISNQTDHFVVQTITIEAETTSNYLSVKITGPIDPQNPQAGTFVSGWKNVPSNASLFTAVLNGTSDNYDYTTGANIYPGSTRVYTLQASMFKLLVAVPDLQASLKEFVITPADNDTEAYCDVKIILEIGGERLIGIWKKVDRKLMLFVNTMKNSGAETEKKIAGYLFFNHSRQAVDTSIDNTIVNMPSEASLYSLCSFLSVVNMGVENDVEAHTLQLKKTQGLETMGWSKMVRRQQISVKSKGSAMFAAYLSHQSDNGYPPAILTDSKGEQTGILQQVGQDGGWRVFPPGNAVKIINKRSGIEIPAVEATKTLAISTGLTLESWLNIHQLQIRDIQYSRVIHANLGEDQNNFPYMMGCANTASLKFLKGTQLQTKDDSVAESEKRLFQSSTYTIQFYIKPDLNTLVDKAGRLYVKSTINADQYEELQASLEGELIFVIKNNGQQTTHILGTKLTDKEWNMVTVVRNGDNWSFYINGQADQKAPFRLSGYTINTFHSLILGGNTHQYALEMEMNLFTVWNNAFAPKEISDQYQKAVAPDALGLLLRWGMDIYQKEDKVNNTATATEGRYNTSVTGAYYWEYGGLFYRVYAAVYNSAVQTRDAVIAGNDWHHIAVVYTPHFGVKLENENYADCGNQELLNVENEISSEAWFVSSEKENNQRVICSKFGKDLENQSYELGITKDNYPYFTIGLSGISEYEGKAVDKNKLFTVTGKDKIVISGEYYIVATAKLSEEIEEVKAGGVKKYFLLEMYIYINGELVGTIFDSNKKMYTNNTVCIVSSTAAFNIGRTKPDSSEQREHTYFYGKLSDLYLWNKVLSAPEVKNHYSSHVLDRSQLDGIIACWTFEEQVGRVGYDKKGDSNATFRDSDMWILYHDNANLILLIDGKEEILESCDSSAFGGFEPQLKQFTIGNMYSRDKAFLYPFLGSLDELRIWNQPRTWEQISDNMERKLSGAESNLVGYWRFDAGSGKIVVDYSVNGNDGKFVSMKDTELPVWVLSDAPVSNEASVVLNALGGVTTSKQVMIDGSPAVIEYSDSQYDSRGNLFSVLKRAYIYKTTDGVMRLITGYKVGDLQMVYLGQIQMKPSLIGYIEGAPPIPSENMTRPYYQDPAFYGSYNNVTSVKLTQEKTDKITINGQRNSGSQTNFAFQIGGGYSGESEAGQFIYKKITKLEAKFLVATNIDWAENETNGKSISSSFHTAESHLMYNCGDWEAPDIKGGFFLQSGERRFIPSNEGYALVKSGSADMYTLLLEDTGTLVGVSVVPNKEIPEDVNIVYFPINPAYVKNGCLDGRIGLQQDPESSDRSYFKPGEAYALKQKIEREEENLRSTYTQFNAAKKGKSHDENLDSVIDNNLLYEWKNNVPKKNMVNTYVWTAAGGLYSEQKDYVSELTESQSGNYDFNWNLGFNFNLETVFAGTALWNETSLLGGTHFSVTVEKQKEQGSALNLEINADPEGFLNKYLGDSDPLRYYTSKPEPGKVDTYRFMTFYLSPNEDNFTHFFEKVVDPLWLNTSNDSRAILLREAKSNFNPTWKVMHRVTFVSRIPPEYQSFPLESQAVDTNPPVNLLENIFILDLVKERVSSINLADTPAPAAIGQAVREVFYKDLINLIPWWKDFLDKAKIENSEEYVLLNSLVFDTIQYVSNYYKITGGKMTGFLKY</sequence>
<dbReference type="Pfam" id="PF13385">
    <property type="entry name" value="Laminin_G_3"/>
    <property type="match status" value="3"/>
</dbReference>
<organism evidence="1 2">
    <name type="scientific">Dysgonomonas macrotermitis</name>
    <dbReference type="NCBI Taxonomy" id="1346286"/>
    <lineage>
        <taxon>Bacteria</taxon>
        <taxon>Pseudomonadati</taxon>
        <taxon>Bacteroidota</taxon>
        <taxon>Bacteroidia</taxon>
        <taxon>Bacteroidales</taxon>
        <taxon>Dysgonomonadaceae</taxon>
        <taxon>Dysgonomonas</taxon>
    </lineage>
</organism>
<dbReference type="PANTHER" id="PTHR42535:SF2">
    <property type="entry name" value="CHROMOSOME UNDETERMINED SCAFFOLD_146, WHOLE GENOME SHOTGUN SEQUENCE"/>
    <property type="match status" value="1"/>
</dbReference>
<accession>A0A1M5J5K6</accession>
<dbReference type="Proteomes" id="UP000184480">
    <property type="component" value="Unassembled WGS sequence"/>
</dbReference>
<keyword evidence="1" id="KW-0430">Lectin</keyword>
<dbReference type="STRING" id="1346286.SAMN05444362_12214"/>
<dbReference type="GO" id="GO:0030246">
    <property type="term" value="F:carbohydrate binding"/>
    <property type="evidence" value="ECO:0007669"/>
    <property type="project" value="UniProtKB-KW"/>
</dbReference>
<dbReference type="GO" id="GO:0004553">
    <property type="term" value="F:hydrolase activity, hydrolyzing O-glycosyl compounds"/>
    <property type="evidence" value="ECO:0007669"/>
    <property type="project" value="UniProtKB-ARBA"/>
</dbReference>
<dbReference type="PANTHER" id="PTHR42535">
    <property type="entry name" value="OOKINETE PROTEIN, PUTATIVE-RELATED"/>
    <property type="match status" value="1"/>
</dbReference>
<evidence type="ECO:0000313" key="2">
    <source>
        <dbReference type="Proteomes" id="UP000184480"/>
    </source>
</evidence>
<dbReference type="InterPro" id="IPR013320">
    <property type="entry name" value="ConA-like_dom_sf"/>
</dbReference>
<dbReference type="Gene3D" id="2.60.120.200">
    <property type="match status" value="4"/>
</dbReference>
<name>A0A1M5J5K6_9BACT</name>
<dbReference type="SUPFAM" id="SSF49899">
    <property type="entry name" value="Concanavalin A-like lectins/glucanases"/>
    <property type="match status" value="4"/>
</dbReference>
<gene>
    <name evidence="1" type="ORF">SAMN05444362_12214</name>
</gene>
<dbReference type="EMBL" id="FQUC01000022">
    <property type="protein sequence ID" value="SHG35866.1"/>
    <property type="molecule type" value="Genomic_DNA"/>
</dbReference>
<dbReference type="RefSeq" id="WP_062184607.1">
    <property type="nucleotide sequence ID" value="NZ_BBXL01000029.1"/>
</dbReference>
<dbReference type="GO" id="GO:0005975">
    <property type="term" value="P:carbohydrate metabolic process"/>
    <property type="evidence" value="ECO:0007669"/>
    <property type="project" value="UniProtKB-ARBA"/>
</dbReference>
<protein>
    <submittedName>
        <fullName evidence="1">Concanavalin A-like lectin/glucanases superfamily protein</fullName>
    </submittedName>
</protein>
<dbReference type="OrthoDB" id="1037816at2"/>
<keyword evidence="2" id="KW-1185">Reference proteome</keyword>
<evidence type="ECO:0000313" key="1">
    <source>
        <dbReference type="EMBL" id="SHG35866.1"/>
    </source>
</evidence>